<feature type="non-terminal residue" evidence="5">
    <location>
        <position position="120"/>
    </location>
</feature>
<evidence type="ECO:0000256" key="1">
    <source>
        <dbReference type="ARBA" id="ARBA00022723"/>
    </source>
</evidence>
<keyword evidence="1" id="KW-0479">Metal-binding</keyword>
<evidence type="ECO:0000313" key="7">
    <source>
        <dbReference type="Proteomes" id="UP000011087"/>
    </source>
</evidence>
<gene>
    <name evidence="5" type="ORF">GUITHDRAFT_60149</name>
</gene>
<dbReference type="InterPro" id="IPR034732">
    <property type="entry name" value="EPHD"/>
</dbReference>
<dbReference type="STRING" id="905079.L1JEI2"/>
<dbReference type="HOGENOM" id="CLU_100457_1_0_1"/>
<evidence type="ECO:0000256" key="2">
    <source>
        <dbReference type="ARBA" id="ARBA00022771"/>
    </source>
</evidence>
<dbReference type="Gene3D" id="3.30.40.10">
    <property type="entry name" value="Zinc/RING finger domain, C3HC4 (zinc finger)"/>
    <property type="match status" value="1"/>
</dbReference>
<dbReference type="GO" id="GO:0008270">
    <property type="term" value="F:zinc ion binding"/>
    <property type="evidence" value="ECO:0007669"/>
    <property type="project" value="UniProtKB-KW"/>
</dbReference>
<dbReference type="InterPro" id="IPR050701">
    <property type="entry name" value="Histone_Mod_Regulator"/>
</dbReference>
<dbReference type="EnsemblProtists" id="EKX46520">
    <property type="protein sequence ID" value="EKX46520"/>
    <property type="gene ID" value="GUITHDRAFT_60149"/>
</dbReference>
<evidence type="ECO:0000259" key="4">
    <source>
        <dbReference type="PROSITE" id="PS51805"/>
    </source>
</evidence>
<dbReference type="PaxDb" id="55529-EKX46520"/>
<dbReference type="AlphaFoldDB" id="L1JEI2"/>
<name>L1JEI2_GUITC</name>
<dbReference type="Proteomes" id="UP000011087">
    <property type="component" value="Unassembled WGS sequence"/>
</dbReference>
<dbReference type="KEGG" id="gtt:GUITHDRAFT_60149"/>
<proteinExistence type="predicted"/>
<dbReference type="OMA" id="WMTERCA"/>
<dbReference type="InterPro" id="IPR013083">
    <property type="entry name" value="Znf_RING/FYVE/PHD"/>
</dbReference>
<feature type="domain" description="PHD-type" evidence="4">
    <location>
        <begin position="18"/>
        <end position="120"/>
    </location>
</feature>
<dbReference type="PANTHER" id="PTHR13793">
    <property type="entry name" value="PHD FINGER PROTEINS"/>
    <property type="match status" value="1"/>
</dbReference>
<accession>L1JEI2</accession>
<keyword evidence="3" id="KW-0862">Zinc</keyword>
<keyword evidence="7" id="KW-1185">Reference proteome</keyword>
<reference evidence="7" key="2">
    <citation type="submission" date="2012-11" db="EMBL/GenBank/DDBJ databases">
        <authorList>
            <person name="Kuo A."/>
            <person name="Curtis B.A."/>
            <person name="Tanifuji G."/>
            <person name="Burki F."/>
            <person name="Gruber A."/>
            <person name="Irimia M."/>
            <person name="Maruyama S."/>
            <person name="Arias M.C."/>
            <person name="Ball S.G."/>
            <person name="Gile G.H."/>
            <person name="Hirakawa Y."/>
            <person name="Hopkins J.F."/>
            <person name="Rensing S.A."/>
            <person name="Schmutz J."/>
            <person name="Symeonidi A."/>
            <person name="Elias M."/>
            <person name="Eveleigh R.J."/>
            <person name="Herman E.K."/>
            <person name="Klute M.J."/>
            <person name="Nakayama T."/>
            <person name="Obornik M."/>
            <person name="Reyes-Prieto A."/>
            <person name="Armbrust E.V."/>
            <person name="Aves S.J."/>
            <person name="Beiko R.G."/>
            <person name="Coutinho P."/>
            <person name="Dacks J.B."/>
            <person name="Durnford D.G."/>
            <person name="Fast N.M."/>
            <person name="Green B.R."/>
            <person name="Grisdale C."/>
            <person name="Hempe F."/>
            <person name="Henrissat B."/>
            <person name="Hoppner M.P."/>
            <person name="Ishida K.-I."/>
            <person name="Kim E."/>
            <person name="Koreny L."/>
            <person name="Kroth P.G."/>
            <person name="Liu Y."/>
            <person name="Malik S.-B."/>
            <person name="Maier U.G."/>
            <person name="McRose D."/>
            <person name="Mock T."/>
            <person name="Neilson J.A."/>
            <person name="Onodera N.T."/>
            <person name="Poole A.M."/>
            <person name="Pritham E.J."/>
            <person name="Richards T.A."/>
            <person name="Rocap G."/>
            <person name="Roy S.W."/>
            <person name="Sarai C."/>
            <person name="Schaack S."/>
            <person name="Shirato S."/>
            <person name="Slamovits C.H."/>
            <person name="Spencer D.F."/>
            <person name="Suzuki S."/>
            <person name="Worden A.Z."/>
            <person name="Zauner S."/>
            <person name="Barry K."/>
            <person name="Bell C."/>
            <person name="Bharti A.K."/>
            <person name="Crow J.A."/>
            <person name="Grimwood J."/>
            <person name="Kramer R."/>
            <person name="Lindquist E."/>
            <person name="Lucas S."/>
            <person name="Salamov A."/>
            <person name="McFadden G.I."/>
            <person name="Lane C.E."/>
            <person name="Keeling P.J."/>
            <person name="Gray M.W."/>
            <person name="Grigoriev I.V."/>
            <person name="Archibald J.M."/>
        </authorList>
    </citation>
    <scope>NUCLEOTIDE SEQUENCE</scope>
    <source>
        <strain evidence="7">CCMP2712</strain>
    </source>
</reference>
<dbReference type="GO" id="GO:0006357">
    <property type="term" value="P:regulation of transcription by RNA polymerase II"/>
    <property type="evidence" value="ECO:0007669"/>
    <property type="project" value="TreeGrafter"/>
</dbReference>
<organism evidence="5">
    <name type="scientific">Guillardia theta (strain CCMP2712)</name>
    <name type="common">Cryptophyte</name>
    <dbReference type="NCBI Taxonomy" id="905079"/>
    <lineage>
        <taxon>Eukaryota</taxon>
        <taxon>Cryptophyceae</taxon>
        <taxon>Pyrenomonadales</taxon>
        <taxon>Geminigeraceae</taxon>
        <taxon>Guillardia</taxon>
    </lineage>
</organism>
<dbReference type="OrthoDB" id="20839at2759"/>
<dbReference type="PROSITE" id="PS51805">
    <property type="entry name" value="EPHD"/>
    <property type="match status" value="1"/>
</dbReference>
<evidence type="ECO:0000256" key="3">
    <source>
        <dbReference type="ARBA" id="ARBA00022833"/>
    </source>
</evidence>
<feature type="non-terminal residue" evidence="5">
    <location>
        <position position="1"/>
    </location>
</feature>
<dbReference type="GeneID" id="17303056"/>
<dbReference type="Pfam" id="PF13832">
    <property type="entry name" value="zf-HC5HC2H_2"/>
    <property type="match status" value="1"/>
</dbReference>
<dbReference type="PANTHER" id="PTHR13793:SF107">
    <property type="entry name" value="BROMODOMAIN-CONTAINING PROTEIN HOMOLOG"/>
    <property type="match status" value="1"/>
</dbReference>
<reference evidence="6" key="3">
    <citation type="submission" date="2016-03" db="UniProtKB">
        <authorList>
            <consortium name="EnsemblProtists"/>
        </authorList>
    </citation>
    <scope>IDENTIFICATION</scope>
</reference>
<dbReference type="EMBL" id="JH992994">
    <property type="protein sequence ID" value="EKX46520.1"/>
    <property type="molecule type" value="Genomic_DNA"/>
</dbReference>
<evidence type="ECO:0000313" key="6">
    <source>
        <dbReference type="EnsemblProtists" id="EKX46520"/>
    </source>
</evidence>
<sequence>LVVHQGCFGIRPYPGDDPWYCDLCGMMHPCLAYILDGGALKPTFDGKFFAHLSCVIWIPEAHVVNTSTMSPVEIRHIPKERLKLKCQICKQKDAPFDAPVQCYESSCSRNFHVGCARASG</sequence>
<dbReference type="eggNOG" id="KOG0955">
    <property type="taxonomic scope" value="Eukaryota"/>
</dbReference>
<reference evidence="5 7" key="1">
    <citation type="journal article" date="2012" name="Nature">
        <title>Algal genomes reveal evolutionary mosaicism and the fate of nucleomorphs.</title>
        <authorList>
            <consortium name="DOE Joint Genome Institute"/>
            <person name="Curtis B.A."/>
            <person name="Tanifuji G."/>
            <person name="Burki F."/>
            <person name="Gruber A."/>
            <person name="Irimia M."/>
            <person name="Maruyama S."/>
            <person name="Arias M.C."/>
            <person name="Ball S.G."/>
            <person name="Gile G.H."/>
            <person name="Hirakawa Y."/>
            <person name="Hopkins J.F."/>
            <person name="Kuo A."/>
            <person name="Rensing S.A."/>
            <person name="Schmutz J."/>
            <person name="Symeonidi A."/>
            <person name="Elias M."/>
            <person name="Eveleigh R.J."/>
            <person name="Herman E.K."/>
            <person name="Klute M.J."/>
            <person name="Nakayama T."/>
            <person name="Obornik M."/>
            <person name="Reyes-Prieto A."/>
            <person name="Armbrust E.V."/>
            <person name="Aves S.J."/>
            <person name="Beiko R.G."/>
            <person name="Coutinho P."/>
            <person name="Dacks J.B."/>
            <person name="Durnford D.G."/>
            <person name="Fast N.M."/>
            <person name="Green B.R."/>
            <person name="Grisdale C.J."/>
            <person name="Hempel F."/>
            <person name="Henrissat B."/>
            <person name="Hoppner M.P."/>
            <person name="Ishida K."/>
            <person name="Kim E."/>
            <person name="Koreny L."/>
            <person name="Kroth P.G."/>
            <person name="Liu Y."/>
            <person name="Malik S.B."/>
            <person name="Maier U.G."/>
            <person name="McRose D."/>
            <person name="Mock T."/>
            <person name="Neilson J.A."/>
            <person name="Onodera N.T."/>
            <person name="Poole A.M."/>
            <person name="Pritham E.J."/>
            <person name="Richards T.A."/>
            <person name="Rocap G."/>
            <person name="Roy S.W."/>
            <person name="Sarai C."/>
            <person name="Schaack S."/>
            <person name="Shirato S."/>
            <person name="Slamovits C.H."/>
            <person name="Spencer D.F."/>
            <person name="Suzuki S."/>
            <person name="Worden A.Z."/>
            <person name="Zauner S."/>
            <person name="Barry K."/>
            <person name="Bell C."/>
            <person name="Bharti A.K."/>
            <person name="Crow J.A."/>
            <person name="Grimwood J."/>
            <person name="Kramer R."/>
            <person name="Lindquist E."/>
            <person name="Lucas S."/>
            <person name="Salamov A."/>
            <person name="McFadden G.I."/>
            <person name="Lane C.E."/>
            <person name="Keeling P.J."/>
            <person name="Gray M.W."/>
            <person name="Grigoriev I.V."/>
            <person name="Archibald J.M."/>
        </authorList>
    </citation>
    <scope>NUCLEOTIDE SEQUENCE</scope>
    <source>
        <strain evidence="5 7">CCMP2712</strain>
    </source>
</reference>
<protein>
    <recommendedName>
        <fullName evidence="4">PHD-type domain-containing protein</fullName>
    </recommendedName>
</protein>
<keyword evidence="2" id="KW-0863">Zinc-finger</keyword>
<evidence type="ECO:0000313" key="5">
    <source>
        <dbReference type="EMBL" id="EKX46520.1"/>
    </source>
</evidence>
<dbReference type="RefSeq" id="XP_005833500.1">
    <property type="nucleotide sequence ID" value="XM_005833443.1"/>
</dbReference>